<evidence type="ECO:0000313" key="2">
    <source>
        <dbReference type="Proteomes" id="UP000198878"/>
    </source>
</evidence>
<dbReference type="AlphaFoldDB" id="A0A1H5RAK0"/>
<dbReference type="EMBL" id="FNUJ01000007">
    <property type="protein sequence ID" value="SEF34437.1"/>
    <property type="molecule type" value="Genomic_DNA"/>
</dbReference>
<dbReference type="Proteomes" id="UP000198878">
    <property type="component" value="Unassembled WGS sequence"/>
</dbReference>
<dbReference type="STRING" id="218821.SAMN05421837_107388"/>
<reference evidence="2" key="1">
    <citation type="submission" date="2016-10" db="EMBL/GenBank/DDBJ databases">
        <authorList>
            <person name="Varghese N."/>
            <person name="Submissions S."/>
        </authorList>
    </citation>
    <scope>NUCLEOTIDE SEQUENCE [LARGE SCALE GENOMIC DNA]</scope>
    <source>
        <strain evidence="2">DSM 44654</strain>
    </source>
</reference>
<dbReference type="RefSeq" id="WP_086674016.1">
    <property type="nucleotide sequence ID" value="NZ_FNUJ01000007.1"/>
</dbReference>
<keyword evidence="2" id="KW-1185">Reference proteome</keyword>
<dbReference type="InterPro" id="IPR027417">
    <property type="entry name" value="P-loop_NTPase"/>
</dbReference>
<accession>A0A1H5RAK0</accession>
<protein>
    <submittedName>
        <fullName evidence="1">Uncharacterized protein</fullName>
    </submittedName>
</protein>
<sequence>MTPDDAFAAIEAAVKRSHANGPVAVVVIEGDARFTSWAAACWAYRRRHDFPRDMYTVDLSEFRRNGCVDLAEVSRVMLRRLGVWRWRVPKSLPARITKYHQRAASRRVLIVIGNADAAAQVRALTAGHPGSVILATTRRGLTGFVGDGVQFVTTTRTYIGPTIKRQKG</sequence>
<proteinExistence type="predicted"/>
<evidence type="ECO:0000313" key="1">
    <source>
        <dbReference type="EMBL" id="SEF34437.1"/>
    </source>
</evidence>
<name>A0A1H5RAK0_9PSEU</name>
<gene>
    <name evidence="1" type="ORF">SAMN05421837_107388</name>
</gene>
<dbReference type="Gene3D" id="3.40.50.300">
    <property type="entry name" value="P-loop containing nucleotide triphosphate hydrolases"/>
    <property type="match status" value="1"/>
</dbReference>
<organism evidence="1 2">
    <name type="scientific">Amycolatopsis pretoriensis</name>
    <dbReference type="NCBI Taxonomy" id="218821"/>
    <lineage>
        <taxon>Bacteria</taxon>
        <taxon>Bacillati</taxon>
        <taxon>Actinomycetota</taxon>
        <taxon>Actinomycetes</taxon>
        <taxon>Pseudonocardiales</taxon>
        <taxon>Pseudonocardiaceae</taxon>
        <taxon>Amycolatopsis</taxon>
    </lineage>
</organism>